<dbReference type="EMBL" id="KB446563">
    <property type="protein sequence ID" value="EME78438.1"/>
    <property type="molecule type" value="Genomic_DNA"/>
</dbReference>
<feature type="compositionally biased region" description="Acidic residues" evidence="1">
    <location>
        <begin position="288"/>
        <end position="312"/>
    </location>
</feature>
<dbReference type="VEuPathDB" id="FungiDB:MYCFIDRAFT_80854"/>
<feature type="compositionally biased region" description="Low complexity" evidence="1">
    <location>
        <begin position="140"/>
        <end position="157"/>
    </location>
</feature>
<feature type="region of interest" description="Disordered" evidence="1">
    <location>
        <begin position="41"/>
        <end position="312"/>
    </location>
</feature>
<proteinExistence type="predicted"/>
<feature type="compositionally biased region" description="Acidic residues" evidence="1">
    <location>
        <begin position="56"/>
        <end position="70"/>
    </location>
</feature>
<evidence type="ECO:0000256" key="1">
    <source>
        <dbReference type="SAM" id="MobiDB-lite"/>
    </source>
</evidence>
<keyword evidence="3" id="KW-1185">Reference proteome</keyword>
<protein>
    <submittedName>
        <fullName evidence="2">Uncharacterized protein</fullName>
    </submittedName>
</protein>
<organism evidence="2 3">
    <name type="scientific">Pseudocercospora fijiensis (strain CIRAD86)</name>
    <name type="common">Black leaf streak disease fungus</name>
    <name type="synonym">Mycosphaerella fijiensis</name>
    <dbReference type="NCBI Taxonomy" id="383855"/>
    <lineage>
        <taxon>Eukaryota</taxon>
        <taxon>Fungi</taxon>
        <taxon>Dikarya</taxon>
        <taxon>Ascomycota</taxon>
        <taxon>Pezizomycotina</taxon>
        <taxon>Dothideomycetes</taxon>
        <taxon>Dothideomycetidae</taxon>
        <taxon>Mycosphaerellales</taxon>
        <taxon>Mycosphaerellaceae</taxon>
        <taxon>Pseudocercospora</taxon>
    </lineage>
</organism>
<reference evidence="2 3" key="1">
    <citation type="journal article" date="2012" name="PLoS Pathog.">
        <title>Diverse lifestyles and strategies of plant pathogenesis encoded in the genomes of eighteen Dothideomycetes fungi.</title>
        <authorList>
            <person name="Ohm R.A."/>
            <person name="Feau N."/>
            <person name="Henrissat B."/>
            <person name="Schoch C.L."/>
            <person name="Horwitz B.A."/>
            <person name="Barry K.W."/>
            <person name="Condon B.J."/>
            <person name="Copeland A.C."/>
            <person name="Dhillon B."/>
            <person name="Glaser F."/>
            <person name="Hesse C.N."/>
            <person name="Kosti I."/>
            <person name="LaButti K."/>
            <person name="Lindquist E.A."/>
            <person name="Lucas S."/>
            <person name="Salamov A.A."/>
            <person name="Bradshaw R.E."/>
            <person name="Ciuffetti L."/>
            <person name="Hamelin R.C."/>
            <person name="Kema G.H.J."/>
            <person name="Lawrence C."/>
            <person name="Scott J.A."/>
            <person name="Spatafora J.W."/>
            <person name="Turgeon B.G."/>
            <person name="de Wit P.J.G.M."/>
            <person name="Zhong S."/>
            <person name="Goodwin S.B."/>
            <person name="Grigoriev I.V."/>
        </authorList>
    </citation>
    <scope>NUCLEOTIDE SEQUENCE [LARGE SCALE GENOMIC DNA]</scope>
    <source>
        <strain evidence="2 3">CIRAD86</strain>
    </source>
</reference>
<gene>
    <name evidence="2" type="ORF">MYCFIDRAFT_80854</name>
</gene>
<dbReference type="Proteomes" id="UP000016932">
    <property type="component" value="Unassembled WGS sequence"/>
</dbReference>
<dbReference type="OrthoDB" id="3650065at2759"/>
<dbReference type="KEGG" id="pfj:MYCFIDRAFT_80854"/>
<evidence type="ECO:0000313" key="3">
    <source>
        <dbReference type="Proteomes" id="UP000016932"/>
    </source>
</evidence>
<feature type="compositionally biased region" description="Polar residues" evidence="1">
    <location>
        <begin position="158"/>
        <end position="167"/>
    </location>
</feature>
<feature type="compositionally biased region" description="Polar residues" evidence="1">
    <location>
        <begin position="105"/>
        <end position="132"/>
    </location>
</feature>
<dbReference type="AlphaFoldDB" id="M3AMT2"/>
<feature type="compositionally biased region" description="Acidic residues" evidence="1">
    <location>
        <begin position="258"/>
        <end position="271"/>
    </location>
</feature>
<evidence type="ECO:0000313" key="2">
    <source>
        <dbReference type="EMBL" id="EME78438.1"/>
    </source>
</evidence>
<sequence>MAERDQRSKRFGTPYERRVAGGERIALGDITEGSLEEVRLREENAANIEAGNANSEDVEANDNNADESDAEQPVPTATATIAANEHRPTTPRTIGALPHRPLPRRTSNPASITGTPNRTATAPGSATKRTPTGPSPLLRQALTAASAPPASTSSQTLFDSLSAQLSNPIGLGRPQSTNAPINFANPFTSSARRPRSHSTFASAGHQTTFSAGRNRRLDGTAEENTSPTAHLRGQGTQNKRRRTQSSPMSPGRQAMQQEVDEGEEDFQENESMENWRQKRKDRVRREDESEDDVDDEDDENDENDENVDSAMS</sequence>
<feature type="compositionally biased region" description="Low complexity" evidence="1">
    <location>
        <begin position="45"/>
        <end position="55"/>
    </location>
</feature>
<dbReference type="GeneID" id="19341762"/>
<accession>M3AMT2</accession>
<dbReference type="HOGENOM" id="CLU_891754_0_0_1"/>
<feature type="compositionally biased region" description="Polar residues" evidence="1">
    <location>
        <begin position="174"/>
        <end position="211"/>
    </location>
</feature>
<dbReference type="RefSeq" id="XP_007930820.1">
    <property type="nucleotide sequence ID" value="XM_007932629.1"/>
</dbReference>
<name>M3AMT2_PSEFD</name>